<evidence type="ECO:0000313" key="2">
    <source>
        <dbReference type="EMBL" id="ABE64228.1"/>
    </source>
</evidence>
<dbReference type="AlphaFoldDB" id="Q1QHR9"/>
<dbReference type="RefSeq" id="WP_011511870.1">
    <property type="nucleotide sequence ID" value="NC_007964.1"/>
</dbReference>
<accession>Q1QHR9</accession>
<keyword evidence="1" id="KW-1133">Transmembrane helix</keyword>
<sequence>MSSVNGSSPQRIFFGSTDAAVSVASGFGICLIAGGLVWAVDAWLRLPLHLPGWRGLIVMAIVVAARGVTGLPWAASAAVCSAAVVGFAAGNIGPHGALIYLLPGLIIDSFGLLGPAWRSSLLRIGFSAGVANAAKFIGILSFGAGFRGVGFLLPLSSHFLFGLAGGAFAAFVLMRAGRK</sequence>
<keyword evidence="3" id="KW-1185">Reference proteome</keyword>
<feature type="transmembrane region" description="Helical" evidence="1">
    <location>
        <begin position="56"/>
        <end position="85"/>
    </location>
</feature>
<dbReference type="EMBL" id="CP000319">
    <property type="protein sequence ID" value="ABE64228.1"/>
    <property type="molecule type" value="Genomic_DNA"/>
</dbReference>
<keyword evidence="1" id="KW-0812">Transmembrane</keyword>
<feature type="transmembrane region" description="Helical" evidence="1">
    <location>
        <begin position="124"/>
        <end position="145"/>
    </location>
</feature>
<name>Q1QHR9_NITHX</name>
<feature type="transmembrane region" description="Helical" evidence="1">
    <location>
        <begin position="20"/>
        <end position="44"/>
    </location>
</feature>
<reference evidence="2 3" key="1">
    <citation type="submission" date="2006-03" db="EMBL/GenBank/DDBJ databases">
        <title>Complete sequence of chromosome of Nitrobacter hamburgensis X14.</title>
        <authorList>
            <consortium name="US DOE Joint Genome Institute"/>
            <person name="Copeland A."/>
            <person name="Lucas S."/>
            <person name="Lapidus A."/>
            <person name="Barry K."/>
            <person name="Detter J.C."/>
            <person name="Glavina del Rio T."/>
            <person name="Hammon N."/>
            <person name="Israni S."/>
            <person name="Dalin E."/>
            <person name="Tice H."/>
            <person name="Pitluck S."/>
            <person name="Chain P."/>
            <person name="Malfatti S."/>
            <person name="Shin M."/>
            <person name="Vergez L."/>
            <person name="Schmutz J."/>
            <person name="Larimer F."/>
            <person name="Land M."/>
            <person name="Hauser L."/>
            <person name="Kyrpides N."/>
            <person name="Ivanova N."/>
            <person name="Ward B."/>
            <person name="Arp D."/>
            <person name="Klotz M."/>
            <person name="Stein L."/>
            <person name="O'Mullan G."/>
            <person name="Starkenburg S."/>
            <person name="Sayavedra L."/>
            <person name="Poret-Peterson A.T."/>
            <person name="Gentry M.E."/>
            <person name="Bruce D."/>
            <person name="Richardson P."/>
        </authorList>
    </citation>
    <scope>NUCLEOTIDE SEQUENCE [LARGE SCALE GENOMIC DNA]</scope>
    <source>
        <strain evidence="3">DSM 10229 / NCIMB 13809 / X14</strain>
    </source>
</reference>
<evidence type="ECO:0000256" key="1">
    <source>
        <dbReference type="SAM" id="Phobius"/>
    </source>
</evidence>
<dbReference type="KEGG" id="nha:Nham_3499"/>
<organism evidence="2 3">
    <name type="scientific">Nitrobacter hamburgensis (strain DSM 10229 / NCIMB 13809 / X14)</name>
    <dbReference type="NCBI Taxonomy" id="323097"/>
    <lineage>
        <taxon>Bacteria</taxon>
        <taxon>Pseudomonadati</taxon>
        <taxon>Pseudomonadota</taxon>
        <taxon>Alphaproteobacteria</taxon>
        <taxon>Hyphomicrobiales</taxon>
        <taxon>Nitrobacteraceae</taxon>
        <taxon>Nitrobacter</taxon>
    </lineage>
</organism>
<keyword evidence="1" id="KW-0472">Membrane</keyword>
<evidence type="ECO:0000313" key="3">
    <source>
        <dbReference type="Proteomes" id="UP000001953"/>
    </source>
</evidence>
<proteinExistence type="predicted"/>
<dbReference type="STRING" id="323097.Nham_3499"/>
<dbReference type="Proteomes" id="UP000001953">
    <property type="component" value="Chromosome"/>
</dbReference>
<protein>
    <submittedName>
        <fullName evidence="2">Uncharacterized protein</fullName>
    </submittedName>
</protein>
<gene>
    <name evidence="2" type="ordered locus">Nham_3499</name>
</gene>
<dbReference type="OrthoDB" id="8450578at2"/>
<dbReference type="HOGENOM" id="CLU_1501971_0_0_5"/>
<feature type="transmembrane region" description="Helical" evidence="1">
    <location>
        <begin position="151"/>
        <end position="174"/>
    </location>
</feature>